<evidence type="ECO:0008006" key="3">
    <source>
        <dbReference type="Google" id="ProtNLM"/>
    </source>
</evidence>
<dbReference type="EMBL" id="JAUTAL010000001">
    <property type="protein sequence ID" value="MDQ1096977.1"/>
    <property type="molecule type" value="Genomic_DNA"/>
</dbReference>
<evidence type="ECO:0000313" key="1">
    <source>
        <dbReference type="EMBL" id="MDQ1096977.1"/>
    </source>
</evidence>
<keyword evidence="2" id="KW-1185">Reference proteome</keyword>
<accession>A0ABU0TIV6</accession>
<evidence type="ECO:0000313" key="2">
    <source>
        <dbReference type="Proteomes" id="UP001225072"/>
    </source>
</evidence>
<sequence length="122" mass="13918">MISKPDLRTPLSIANNESSTPAEHFQNQVLRPVLKLQNDLYLRLFSSYASRQIPAFSSLTTEQKHHLIEKSLQKDTVLKNTLIGVSIGMLTEQELESYISDSKTFNKRIIAMVTERIKSQVK</sequence>
<reference evidence="1 2" key="1">
    <citation type="submission" date="2023-07" db="EMBL/GenBank/DDBJ databases">
        <title>Functional and genomic diversity of the sorghum phyllosphere microbiome.</title>
        <authorList>
            <person name="Shade A."/>
        </authorList>
    </citation>
    <scope>NUCLEOTIDE SEQUENCE [LARGE SCALE GENOMIC DNA]</scope>
    <source>
        <strain evidence="1 2">SORGH_AS_1064</strain>
    </source>
</reference>
<dbReference type="RefSeq" id="WP_307450190.1">
    <property type="nucleotide sequence ID" value="NZ_JAUTAL010000001.1"/>
</dbReference>
<protein>
    <recommendedName>
        <fullName evidence="3">Glyoxalase</fullName>
    </recommendedName>
</protein>
<proteinExistence type="predicted"/>
<gene>
    <name evidence="1" type="ORF">QE404_002124</name>
</gene>
<dbReference type="Proteomes" id="UP001225072">
    <property type="component" value="Unassembled WGS sequence"/>
</dbReference>
<organism evidence="1 2">
    <name type="scientific">Chryseobacterium camelliae</name>
    <dbReference type="NCBI Taxonomy" id="1265445"/>
    <lineage>
        <taxon>Bacteria</taxon>
        <taxon>Pseudomonadati</taxon>
        <taxon>Bacteroidota</taxon>
        <taxon>Flavobacteriia</taxon>
        <taxon>Flavobacteriales</taxon>
        <taxon>Weeksellaceae</taxon>
        <taxon>Chryseobacterium group</taxon>
        <taxon>Chryseobacterium</taxon>
    </lineage>
</organism>
<comment type="caution">
    <text evidence="1">The sequence shown here is derived from an EMBL/GenBank/DDBJ whole genome shotgun (WGS) entry which is preliminary data.</text>
</comment>
<name>A0ABU0TIV6_9FLAO</name>